<feature type="region of interest" description="Disordered" evidence="1">
    <location>
        <begin position="562"/>
        <end position="583"/>
    </location>
</feature>
<feature type="compositionally biased region" description="Basic and acidic residues" evidence="1">
    <location>
        <begin position="478"/>
        <end position="493"/>
    </location>
</feature>
<feature type="compositionally biased region" description="Polar residues" evidence="1">
    <location>
        <begin position="267"/>
        <end position="276"/>
    </location>
</feature>
<gene>
    <name evidence="2" type="ORF">N8I77_010220</name>
</gene>
<reference evidence="2" key="1">
    <citation type="submission" date="2023-06" db="EMBL/GenBank/DDBJ databases">
        <authorList>
            <person name="Noh H."/>
        </authorList>
    </citation>
    <scope>NUCLEOTIDE SEQUENCE</scope>
    <source>
        <strain evidence="2">DUCC20226</strain>
    </source>
</reference>
<accession>A0AAD9S6J1</accession>
<keyword evidence="3" id="KW-1185">Reference proteome</keyword>
<dbReference type="EMBL" id="JAUJFL010000006">
    <property type="protein sequence ID" value="KAK2600705.1"/>
    <property type="molecule type" value="Genomic_DNA"/>
</dbReference>
<evidence type="ECO:0000313" key="2">
    <source>
        <dbReference type="EMBL" id="KAK2600705.1"/>
    </source>
</evidence>
<organism evidence="2 3">
    <name type="scientific">Phomopsis amygdali</name>
    <name type="common">Fusicoccum amygdali</name>
    <dbReference type="NCBI Taxonomy" id="1214568"/>
    <lineage>
        <taxon>Eukaryota</taxon>
        <taxon>Fungi</taxon>
        <taxon>Dikarya</taxon>
        <taxon>Ascomycota</taxon>
        <taxon>Pezizomycotina</taxon>
        <taxon>Sordariomycetes</taxon>
        <taxon>Sordariomycetidae</taxon>
        <taxon>Diaporthales</taxon>
        <taxon>Diaporthaceae</taxon>
        <taxon>Diaporthe</taxon>
    </lineage>
</organism>
<feature type="region of interest" description="Disordered" evidence="1">
    <location>
        <begin position="243"/>
        <end position="287"/>
    </location>
</feature>
<evidence type="ECO:0000256" key="1">
    <source>
        <dbReference type="SAM" id="MobiDB-lite"/>
    </source>
</evidence>
<dbReference type="AlphaFoldDB" id="A0AAD9S6J1"/>
<feature type="compositionally biased region" description="Acidic residues" evidence="1">
    <location>
        <begin position="571"/>
        <end position="583"/>
    </location>
</feature>
<protein>
    <submittedName>
        <fullName evidence="2">Uncharacterized protein</fullName>
    </submittedName>
</protein>
<dbReference type="Proteomes" id="UP001265746">
    <property type="component" value="Unassembled WGS sequence"/>
</dbReference>
<name>A0AAD9S6J1_PHOAM</name>
<evidence type="ECO:0000313" key="3">
    <source>
        <dbReference type="Proteomes" id="UP001265746"/>
    </source>
</evidence>
<sequence length="583" mass="64993">MAVNITIEVDYYRPVYLDGSSTVLLQSPVSPERQPSNEILVRQDQGQYKNEVTFKPAAQVNRVSSNSGSTYAHGVIIQSHADQGYRKGDRVWLTETACEDKNESIQDQKDIIAVNLRTWEPITVALDDVCWIPKFRKIDCGEDEEEILTISGPPVRKHDRKIYLLAIVQRLRVRNGITRIDKVEVREIVEQASFKYQNLTALPDGKRRTNDLFHRSLAAIAPTFFEAGLQGLIANPWSTGMPHTGRGPGQAISLATPPPEEEFSDDGSPNFSTSLPLTEGEENPDVKRKMQELQRVVEAKKARKCKPLLPAGPPPADICNLGWQCPTPHTVFFQTNRPSLENLYPRHYHRPDHECPIGAAHSVHCVFRFLLGKDVADKRLCIIPATVKHHCCETNARPVNKTFRRRPDMIDGGRGSVQVTGGRGTISMVSGRDELVHCGVPVEVRSMPFVAERDLDELGRRLYGYEGKLRVVECESEVAHARDGSDSPDDRAGDGGGEDGARTCRLRAVPGLSREHQQIHEGRPCVLDGPSPEPCLARPLPPPAPGSAACRPILLREQEEDVFGDRHFYGDDDYDEEMEMDDG</sequence>
<comment type="caution">
    <text evidence="2">The sequence shown here is derived from an EMBL/GenBank/DDBJ whole genome shotgun (WGS) entry which is preliminary data.</text>
</comment>
<feature type="region of interest" description="Disordered" evidence="1">
    <location>
        <begin position="478"/>
        <end position="502"/>
    </location>
</feature>
<proteinExistence type="predicted"/>